<accession>E4RZA5</accession>
<gene>
    <name evidence="2" type="ordered locus">Lbys_0682</name>
</gene>
<dbReference type="Proteomes" id="UP000007435">
    <property type="component" value="Chromosome"/>
</dbReference>
<evidence type="ECO:0000256" key="1">
    <source>
        <dbReference type="SAM" id="SignalP"/>
    </source>
</evidence>
<proteinExistence type="predicted"/>
<dbReference type="OrthoDB" id="1091532at2"/>
<keyword evidence="3" id="KW-1185">Reference proteome</keyword>
<reference key="1">
    <citation type="submission" date="2010-11" db="EMBL/GenBank/DDBJ databases">
        <title>The complete genome of Leadbetterella byssophila DSM 17132.</title>
        <authorList>
            <consortium name="US DOE Joint Genome Institute (JGI-PGF)"/>
            <person name="Lucas S."/>
            <person name="Copeland A."/>
            <person name="Lapidus A."/>
            <person name="Glavina del Rio T."/>
            <person name="Dalin E."/>
            <person name="Tice H."/>
            <person name="Bruce D."/>
            <person name="Goodwin L."/>
            <person name="Pitluck S."/>
            <person name="Kyrpides N."/>
            <person name="Mavromatis K."/>
            <person name="Ivanova N."/>
            <person name="Teshima H."/>
            <person name="Brettin T."/>
            <person name="Detter J.C."/>
            <person name="Han C."/>
            <person name="Tapia R."/>
            <person name="Land M."/>
            <person name="Hauser L."/>
            <person name="Markowitz V."/>
            <person name="Cheng J.-F."/>
            <person name="Hugenholtz P."/>
            <person name="Woyke T."/>
            <person name="Wu D."/>
            <person name="Tindall B."/>
            <person name="Pomrenke H.G."/>
            <person name="Brambilla E."/>
            <person name="Klenk H.-P."/>
            <person name="Eisen J.A."/>
        </authorList>
    </citation>
    <scope>NUCLEOTIDE SEQUENCE [LARGE SCALE GENOMIC DNA]</scope>
    <source>
        <strain>DSM 17132</strain>
    </source>
</reference>
<protein>
    <recommendedName>
        <fullName evidence="4">DUF5723 domain-containing protein</fullName>
    </recommendedName>
</protein>
<dbReference type="KEGG" id="lby:Lbys_0682"/>
<feature type="signal peptide" evidence="1">
    <location>
        <begin position="1"/>
        <end position="19"/>
    </location>
</feature>
<reference evidence="2 3" key="2">
    <citation type="journal article" date="2011" name="Stand. Genomic Sci.">
        <title>Complete genome sequence of Leadbetterella byssophila type strain (4M15).</title>
        <authorList>
            <person name="Abt B."/>
            <person name="Teshima H."/>
            <person name="Lucas S."/>
            <person name="Lapidus A."/>
            <person name="Del Rio T.G."/>
            <person name="Nolan M."/>
            <person name="Tice H."/>
            <person name="Cheng J.F."/>
            <person name="Pitluck S."/>
            <person name="Liolios K."/>
            <person name="Pagani I."/>
            <person name="Ivanova N."/>
            <person name="Mavromatis K."/>
            <person name="Pati A."/>
            <person name="Tapia R."/>
            <person name="Han C."/>
            <person name="Goodwin L."/>
            <person name="Chen A."/>
            <person name="Palaniappan K."/>
            <person name="Land M."/>
            <person name="Hauser L."/>
            <person name="Chang Y.J."/>
            <person name="Jeffries C.D."/>
            <person name="Rohde M."/>
            <person name="Goker M."/>
            <person name="Tindall B.J."/>
            <person name="Detter J.C."/>
            <person name="Woyke T."/>
            <person name="Bristow J."/>
            <person name="Eisen J.A."/>
            <person name="Markowitz V."/>
            <person name="Hugenholtz P."/>
            <person name="Klenk H.P."/>
            <person name="Kyrpides N.C."/>
        </authorList>
    </citation>
    <scope>NUCLEOTIDE SEQUENCE [LARGE SCALE GENOMIC DNA]</scope>
    <source>
        <strain evidence="3">DSM 17132 / JCM 16389 / KACC 11308 / NBRC 106382 / 4M15</strain>
    </source>
</reference>
<organism evidence="2 3">
    <name type="scientific">Leadbetterella byssophila (strain DSM 17132 / JCM 16389 / KACC 11308 / NBRC 106382 / 4M15)</name>
    <dbReference type="NCBI Taxonomy" id="649349"/>
    <lineage>
        <taxon>Bacteria</taxon>
        <taxon>Pseudomonadati</taxon>
        <taxon>Bacteroidota</taxon>
        <taxon>Cytophagia</taxon>
        <taxon>Cytophagales</taxon>
        <taxon>Leadbetterellaceae</taxon>
        <taxon>Leadbetterella</taxon>
    </lineage>
</organism>
<dbReference type="STRING" id="649349.Lbys_0682"/>
<name>E4RZA5_LEAB4</name>
<keyword evidence="1" id="KW-0732">Signal</keyword>
<evidence type="ECO:0000313" key="2">
    <source>
        <dbReference type="EMBL" id="ADQ16444.1"/>
    </source>
</evidence>
<dbReference type="EMBL" id="CP002305">
    <property type="protein sequence ID" value="ADQ16444.1"/>
    <property type="molecule type" value="Genomic_DNA"/>
</dbReference>
<dbReference type="eggNOG" id="COG3188">
    <property type="taxonomic scope" value="Bacteria"/>
</dbReference>
<feature type="chain" id="PRO_5003185992" description="DUF5723 domain-containing protein" evidence="1">
    <location>
        <begin position="20"/>
        <end position="559"/>
    </location>
</feature>
<sequence length="559" mass="61761">MTKINLLLVLGLCSLTAYSQDLSTIKNEKPFAISGRIDARTIMYSSSGIDGRRSPFTYILSGAPTLSFYGITVPITFTISEQERNFSQPFNQIGLSPTYKWLTLHGGYRNVRFSPYTLAGHTVLGGGAELRPGKWEIGFMTGRLNRSTSIDTLSGYLTPESFSRYGSAVKVGYGERGKKVGISFLSAKDSDKGFKGNLDSTQVKKASNAVLGADFEYTFFKKLLIFGDGAVSVYTKDIHSDLEVDIDSSRKGLNQIKDLFNLNATSEYYLAYSGGIGYIDKIFSLKAAYKLVEPNFQSMGAYYFQNDLRNITISPSLNLLKGKLRLNGSIGIQEDNQKKKKLASTKRVISLANVSWDLSNSFGFDANFTNFSSNSEPTVALVDQKYLLAQTNQNLSLTPRLVLNDKQKTQVFILSYNASSLKDLNEESSHDNDIFTNIAYLNYNLILNQSNLSVNVGLNYVNNKMSIGNIANKGISLGVSKGLLKNKLNLSSQNSYTLSELTNGNASIINLGVNAAYLPVKNHQFSLRFASLMNNTSLEDLDPLKYQEFTGEIGYTFSF</sequence>
<evidence type="ECO:0000313" key="3">
    <source>
        <dbReference type="Proteomes" id="UP000007435"/>
    </source>
</evidence>
<dbReference type="RefSeq" id="WP_013407496.1">
    <property type="nucleotide sequence ID" value="NC_014655.1"/>
</dbReference>
<dbReference type="HOGENOM" id="CLU_018236_0_0_10"/>
<dbReference type="AlphaFoldDB" id="E4RZA5"/>
<evidence type="ECO:0008006" key="4">
    <source>
        <dbReference type="Google" id="ProtNLM"/>
    </source>
</evidence>